<reference evidence="1 2" key="1">
    <citation type="submission" date="2018-02" db="EMBL/GenBank/DDBJ databases">
        <title>Genome sequence of the basidiomycete white-rot fungus Phlebia centrifuga.</title>
        <authorList>
            <person name="Granchi Z."/>
            <person name="Peng M."/>
            <person name="de Vries R.P."/>
            <person name="Hilden K."/>
            <person name="Makela M.R."/>
            <person name="Grigoriev I."/>
            <person name="Riley R."/>
        </authorList>
    </citation>
    <scope>NUCLEOTIDE SEQUENCE [LARGE SCALE GENOMIC DNA]</scope>
    <source>
        <strain evidence="1 2">FBCC195</strain>
    </source>
</reference>
<dbReference type="AlphaFoldDB" id="A0A2R6NZK6"/>
<dbReference type="OrthoDB" id="2789130at2759"/>
<dbReference type="Proteomes" id="UP000186601">
    <property type="component" value="Unassembled WGS sequence"/>
</dbReference>
<organism evidence="1 2">
    <name type="scientific">Hermanssonia centrifuga</name>
    <dbReference type="NCBI Taxonomy" id="98765"/>
    <lineage>
        <taxon>Eukaryota</taxon>
        <taxon>Fungi</taxon>
        <taxon>Dikarya</taxon>
        <taxon>Basidiomycota</taxon>
        <taxon>Agaricomycotina</taxon>
        <taxon>Agaricomycetes</taxon>
        <taxon>Polyporales</taxon>
        <taxon>Meruliaceae</taxon>
        <taxon>Hermanssonia</taxon>
    </lineage>
</organism>
<dbReference type="EMBL" id="MLYV02000619">
    <property type="protein sequence ID" value="PSR81412.1"/>
    <property type="molecule type" value="Genomic_DNA"/>
</dbReference>
<dbReference type="STRING" id="98765.A0A2R6NZK6"/>
<gene>
    <name evidence="1" type="ORF">PHLCEN_2v6384</name>
</gene>
<keyword evidence="2" id="KW-1185">Reference proteome</keyword>
<protein>
    <submittedName>
        <fullName evidence="1">Uncharacterized protein</fullName>
    </submittedName>
</protein>
<name>A0A2R6NZK6_9APHY</name>
<evidence type="ECO:0000313" key="2">
    <source>
        <dbReference type="Proteomes" id="UP000186601"/>
    </source>
</evidence>
<proteinExistence type="predicted"/>
<accession>A0A2R6NZK6</accession>
<sequence length="143" mass="15940">MEKVFLGLVAGGVEDKVVIAVRALLDFVYLASLQAHTSVTLAALRQSLNDFHTHKQIFIDLGARSPEHFNTPKYHMLEPYVELILNFGSADGFNTEWSEQLHINYAKDGYRASNKKDYTAESAFKYRDLRLVNKTSGLGGGGC</sequence>
<comment type="caution">
    <text evidence="1">The sequence shown here is derived from an EMBL/GenBank/DDBJ whole genome shotgun (WGS) entry which is preliminary data.</text>
</comment>
<evidence type="ECO:0000313" key="1">
    <source>
        <dbReference type="EMBL" id="PSR81412.1"/>
    </source>
</evidence>